<evidence type="ECO:0000313" key="1">
    <source>
        <dbReference type="EMBL" id="MBF9066418.1"/>
    </source>
</evidence>
<dbReference type="EMBL" id="JADPRT010000001">
    <property type="protein sequence ID" value="MBF9066418.1"/>
    <property type="molecule type" value="Genomic_DNA"/>
</dbReference>
<protein>
    <submittedName>
        <fullName evidence="1">Uncharacterized protein</fullName>
    </submittedName>
</protein>
<organism evidence="1 2">
    <name type="scientific">Streptacidiphilus fuscans</name>
    <dbReference type="NCBI Taxonomy" id="2789292"/>
    <lineage>
        <taxon>Bacteria</taxon>
        <taxon>Bacillati</taxon>
        <taxon>Actinomycetota</taxon>
        <taxon>Actinomycetes</taxon>
        <taxon>Kitasatosporales</taxon>
        <taxon>Streptomycetaceae</taxon>
        <taxon>Streptacidiphilus</taxon>
    </lineage>
</organism>
<gene>
    <name evidence="1" type="ORF">I2501_00020</name>
</gene>
<name>A0A931AXL3_9ACTN</name>
<proteinExistence type="predicted"/>
<dbReference type="Proteomes" id="UP000657385">
    <property type="component" value="Unassembled WGS sequence"/>
</dbReference>
<accession>A0A931AXL3</accession>
<comment type="caution">
    <text evidence="1">The sequence shown here is derived from an EMBL/GenBank/DDBJ whole genome shotgun (WGS) entry which is preliminary data.</text>
</comment>
<sequence>MWTATPDPGRPVALALTVTAWALGSIVALHGTQLVPLVSGMITWT</sequence>
<dbReference type="RefSeq" id="WP_196191626.1">
    <property type="nucleotide sequence ID" value="NZ_JADPRT010000001.1"/>
</dbReference>
<reference evidence="1" key="1">
    <citation type="submission" date="2020-11" db="EMBL/GenBank/DDBJ databases">
        <title>Isolation and identification of active actinomycetes.</title>
        <authorList>
            <person name="Yu B."/>
        </authorList>
    </citation>
    <scope>NUCLEOTIDE SEQUENCE</scope>
    <source>
        <strain evidence="1">NEAU-YB345</strain>
    </source>
</reference>
<keyword evidence="2" id="KW-1185">Reference proteome</keyword>
<evidence type="ECO:0000313" key="2">
    <source>
        <dbReference type="Proteomes" id="UP000657385"/>
    </source>
</evidence>
<dbReference type="AlphaFoldDB" id="A0A931AXL3"/>